<dbReference type="Proteomes" id="UP000821865">
    <property type="component" value="Chromosome 2"/>
</dbReference>
<sequence>MFEPPRNRKPQLCCSLPCPQARSEDLPALVSRGEKFLAELQVSEEMINYVESWPHNSVGHEECLQYEHRYTLSQLDQENLLSRQAEILYFSNSVWIAARI</sequence>
<comment type="caution">
    <text evidence="1">The sequence shown here is derived from an EMBL/GenBank/DDBJ whole genome shotgun (WGS) entry which is preliminary data.</text>
</comment>
<organism evidence="1 2">
    <name type="scientific">Dermacentor silvarum</name>
    <name type="common">Tick</name>
    <dbReference type="NCBI Taxonomy" id="543639"/>
    <lineage>
        <taxon>Eukaryota</taxon>
        <taxon>Metazoa</taxon>
        <taxon>Ecdysozoa</taxon>
        <taxon>Arthropoda</taxon>
        <taxon>Chelicerata</taxon>
        <taxon>Arachnida</taxon>
        <taxon>Acari</taxon>
        <taxon>Parasitiformes</taxon>
        <taxon>Ixodida</taxon>
        <taxon>Ixodoidea</taxon>
        <taxon>Ixodidae</taxon>
        <taxon>Rhipicephalinae</taxon>
        <taxon>Dermacentor</taxon>
    </lineage>
</organism>
<name>A0ACB8DCZ7_DERSI</name>
<reference evidence="1" key="1">
    <citation type="submission" date="2020-05" db="EMBL/GenBank/DDBJ databases">
        <title>Large-scale comparative analyses of tick genomes elucidate their genetic diversity and vector capacities.</title>
        <authorList>
            <person name="Jia N."/>
            <person name="Wang J."/>
            <person name="Shi W."/>
            <person name="Du L."/>
            <person name="Sun Y."/>
            <person name="Zhan W."/>
            <person name="Jiang J."/>
            <person name="Wang Q."/>
            <person name="Zhang B."/>
            <person name="Ji P."/>
            <person name="Sakyi L.B."/>
            <person name="Cui X."/>
            <person name="Yuan T."/>
            <person name="Jiang B."/>
            <person name="Yang W."/>
            <person name="Lam T.T.-Y."/>
            <person name="Chang Q."/>
            <person name="Ding S."/>
            <person name="Wang X."/>
            <person name="Zhu J."/>
            <person name="Ruan X."/>
            <person name="Zhao L."/>
            <person name="Wei J."/>
            <person name="Que T."/>
            <person name="Du C."/>
            <person name="Cheng J."/>
            <person name="Dai P."/>
            <person name="Han X."/>
            <person name="Huang E."/>
            <person name="Gao Y."/>
            <person name="Liu J."/>
            <person name="Shao H."/>
            <person name="Ye R."/>
            <person name="Li L."/>
            <person name="Wei W."/>
            <person name="Wang X."/>
            <person name="Wang C."/>
            <person name="Yang T."/>
            <person name="Huo Q."/>
            <person name="Li W."/>
            <person name="Guo W."/>
            <person name="Chen H."/>
            <person name="Zhou L."/>
            <person name="Ni X."/>
            <person name="Tian J."/>
            <person name="Zhou Y."/>
            <person name="Sheng Y."/>
            <person name="Liu T."/>
            <person name="Pan Y."/>
            <person name="Xia L."/>
            <person name="Li J."/>
            <person name="Zhao F."/>
            <person name="Cao W."/>
        </authorList>
    </citation>
    <scope>NUCLEOTIDE SEQUENCE</scope>
    <source>
        <strain evidence="1">Dsil-2018</strain>
    </source>
</reference>
<keyword evidence="2" id="KW-1185">Reference proteome</keyword>
<accession>A0ACB8DCZ7</accession>
<gene>
    <name evidence="1" type="ORF">HPB49_012028</name>
</gene>
<protein>
    <submittedName>
        <fullName evidence="1">Uncharacterized protein</fullName>
    </submittedName>
</protein>
<dbReference type="EMBL" id="CM023471">
    <property type="protein sequence ID" value="KAH7965905.1"/>
    <property type="molecule type" value="Genomic_DNA"/>
</dbReference>
<proteinExistence type="predicted"/>
<evidence type="ECO:0000313" key="2">
    <source>
        <dbReference type="Proteomes" id="UP000821865"/>
    </source>
</evidence>
<evidence type="ECO:0000313" key="1">
    <source>
        <dbReference type="EMBL" id="KAH7965905.1"/>
    </source>
</evidence>